<accession>D3VAU8</accession>
<proteinExistence type="predicted"/>
<protein>
    <recommendedName>
        <fullName evidence="3">Rhs family protein</fullName>
    </recommendedName>
</protein>
<dbReference type="Proteomes" id="UP000008075">
    <property type="component" value="Chromosome"/>
</dbReference>
<organism evidence="1 2">
    <name type="scientific">Xenorhabdus nematophila (strain ATCC 19061 / DSM 3370 / CCUG 14189 / LMG 1036 / NCIMB 9965 / AN6)</name>
    <dbReference type="NCBI Taxonomy" id="406817"/>
    <lineage>
        <taxon>Bacteria</taxon>
        <taxon>Pseudomonadati</taxon>
        <taxon>Pseudomonadota</taxon>
        <taxon>Gammaproteobacteria</taxon>
        <taxon>Enterobacterales</taxon>
        <taxon>Morganellaceae</taxon>
        <taxon>Xenorhabdus</taxon>
    </lineage>
</organism>
<dbReference type="STRING" id="406817.XNC1_3692"/>
<evidence type="ECO:0008006" key="3">
    <source>
        <dbReference type="Google" id="ProtNLM"/>
    </source>
</evidence>
<dbReference type="Gene3D" id="2.180.10.10">
    <property type="entry name" value="RHS repeat-associated core"/>
    <property type="match status" value="1"/>
</dbReference>
<dbReference type="InterPro" id="IPR032871">
    <property type="entry name" value="AHH_dom_containing"/>
</dbReference>
<gene>
    <name evidence="1" type="ordered locus">XNC1_3692</name>
</gene>
<dbReference type="EMBL" id="FN667742">
    <property type="protein sequence ID" value="CBJ91723.1"/>
    <property type="molecule type" value="Genomic_DNA"/>
</dbReference>
<evidence type="ECO:0000313" key="2">
    <source>
        <dbReference type="Proteomes" id="UP000008075"/>
    </source>
</evidence>
<dbReference type="KEGG" id="xne:XNC1_3692"/>
<reference evidence="1 2" key="1">
    <citation type="journal article" date="2011" name="PLoS ONE">
        <title>The entomopathogenic bacterial endosymbionts xenorhabdus and photorhabdus: convergent lifestyles from divergent genomes.</title>
        <authorList>
            <person name="Chaston J.M."/>
            <person name="Suen G."/>
            <person name="Tucker S.L."/>
            <person name="Andersen A.W."/>
            <person name="Bhasin A."/>
            <person name="Bode E."/>
            <person name="Bode H.B."/>
            <person name="Brachmann A.O."/>
            <person name="Cowles C.E."/>
            <person name="Cowles K.N."/>
            <person name="Darby C."/>
            <person name="de Leon L."/>
            <person name="Drace K."/>
            <person name="Du Z."/>
            <person name="Givaudan A."/>
            <person name="Herbert Tran E.E."/>
            <person name="Jewell K.A."/>
            <person name="Knack J.J."/>
            <person name="Krasomil-Osterfeld K.C."/>
            <person name="Kukor R."/>
            <person name="Lanois A."/>
            <person name="Latreille P."/>
            <person name="Leimgruber N.K."/>
            <person name="Lipke C.M."/>
            <person name="Liu R."/>
            <person name="Lu X."/>
            <person name="Martens E.C."/>
            <person name="Marri P.R."/>
            <person name="Medigue C."/>
            <person name="Menard M.L."/>
            <person name="Miller N.M."/>
            <person name="Morales-Soto N."/>
            <person name="Norton S."/>
            <person name="Ogier J.C."/>
            <person name="Orchard S.S."/>
            <person name="Park D."/>
            <person name="Park Y."/>
            <person name="Qurollo B.A."/>
            <person name="Sugar D.R."/>
            <person name="Richards G.R."/>
            <person name="Rouy Z."/>
            <person name="Slominski B."/>
            <person name="Slominski K."/>
            <person name="Snyder H."/>
            <person name="Tjaden B.C."/>
            <person name="van der Hoeven R."/>
            <person name="Welch R.D."/>
            <person name="Wheeler C."/>
            <person name="Xiang B."/>
            <person name="Barbazuk B."/>
            <person name="Gaudriault S."/>
            <person name="Goodner B."/>
            <person name="Slater S.C."/>
            <person name="Forst S."/>
            <person name="Goldman B.S."/>
            <person name="Goodrich-Blair H."/>
        </authorList>
    </citation>
    <scope>NUCLEOTIDE SEQUENCE [LARGE SCALE GENOMIC DNA]</scope>
    <source>
        <strain evidence="2">ATCC 19061 / DSM 3370 / CCUG 14189 / LMG 1036 / NCIMB 9965 / AN6</strain>
    </source>
</reference>
<keyword evidence="2" id="KW-1185">Reference proteome</keyword>
<name>D3VAU8_XENNA</name>
<evidence type="ECO:0000313" key="1">
    <source>
        <dbReference type="EMBL" id="CBJ91723.1"/>
    </source>
</evidence>
<dbReference type="HOGENOM" id="CLU_106758_0_0_6"/>
<dbReference type="eggNOG" id="COG3209">
    <property type="taxonomic scope" value="Bacteria"/>
</dbReference>
<sequence length="226" mass="25428">MLAPWDPLGLLGGTNPYSYVHNPTGWIDPLGLVGCSTKLGKNMMENMGLSRSAKWSGYQAHHVIPKELANHPALKKINYDIDVAANGIFLRKADNGVSAMARHQGNHHGYTDAVRNALDRIDLKQSKEAISKQVANIQDIAKKGMMDGNIIRSKDMYNTKIFGKDVNQIGRQRVFERWSKYRYLFSFNEDSKLEKIFSIFKKGLMPCGVTKDKEIVVFNPQVLKSS</sequence>
<dbReference type="Pfam" id="PF14412">
    <property type="entry name" value="AHH"/>
    <property type="match status" value="1"/>
</dbReference>
<dbReference type="AlphaFoldDB" id="D3VAU8"/>